<accession>A0A060TC44</accession>
<sequence length="279" mass="32292">MSDEEDSLFVTEEYMEKRRQQEEQKQAEEEEARQRESQAQSEPEIKQEVEDEEDDPVIQEFPVYYADGLADRLHLYQYPTRSAQYPLVNALGMGILDARLKPKSRVVEVDVPLDTARFYDKEKGDRWHRLNHQTMSGVMKECHDGTNDQNYMIGVFKDGELHVTALNSVTQLRPQFKHIDKEIQTERELASAVNKKEEKPKETRGIHIAAALSGEAAPKHSGALAARKTADEEDFVNLEWYDRDCDETWQVGDDLIAKQRRELESITSIDDYCDELLKL</sequence>
<dbReference type="PANTHER" id="PTHR12069">
    <property type="entry name" value="DNA-DIRECTED RNA POLYMERASES III 80 KDA POLYPEPTIDE RNA POLYMERASE III SUBUNIT 5"/>
    <property type="match status" value="1"/>
</dbReference>
<dbReference type="GO" id="GO:0042797">
    <property type="term" value="P:tRNA transcription by RNA polymerase III"/>
    <property type="evidence" value="ECO:0007669"/>
    <property type="project" value="TreeGrafter"/>
</dbReference>
<dbReference type="PhylomeDB" id="A0A060TC44"/>
<reference evidence="2" key="1">
    <citation type="submission" date="2014-02" db="EMBL/GenBank/DDBJ databases">
        <authorList>
            <person name="Genoscope - CEA"/>
        </authorList>
    </citation>
    <scope>NUCLEOTIDE SEQUENCE</scope>
    <source>
        <strain evidence="2">LS3</strain>
    </source>
</reference>
<evidence type="ECO:0000313" key="2">
    <source>
        <dbReference type="EMBL" id="CDP38645.1"/>
    </source>
</evidence>
<dbReference type="GO" id="GO:0005666">
    <property type="term" value="C:RNA polymerase III complex"/>
    <property type="evidence" value="ECO:0007669"/>
    <property type="project" value="TreeGrafter"/>
</dbReference>
<organism evidence="2">
    <name type="scientific">Blastobotrys adeninivorans</name>
    <name type="common">Yeast</name>
    <name type="synonym">Arxula adeninivorans</name>
    <dbReference type="NCBI Taxonomy" id="409370"/>
    <lineage>
        <taxon>Eukaryota</taxon>
        <taxon>Fungi</taxon>
        <taxon>Dikarya</taxon>
        <taxon>Ascomycota</taxon>
        <taxon>Saccharomycotina</taxon>
        <taxon>Dipodascomycetes</taxon>
        <taxon>Dipodascales</taxon>
        <taxon>Trichomonascaceae</taxon>
        <taxon>Blastobotrys</taxon>
    </lineage>
</organism>
<reference evidence="2" key="2">
    <citation type="submission" date="2014-06" db="EMBL/GenBank/DDBJ databases">
        <title>The complete genome of Blastobotrys (Arxula) adeninivorans LS3 - a yeast of biotechnological interest.</title>
        <authorList>
            <person name="Kunze G."/>
            <person name="Gaillardin C."/>
            <person name="Czernicka M."/>
            <person name="Durrens P."/>
            <person name="Martin T."/>
            <person name="Boer E."/>
            <person name="Gabaldon T."/>
            <person name="Cruz J."/>
            <person name="Talla E."/>
            <person name="Marck C."/>
            <person name="Goffeau A."/>
            <person name="Barbe V."/>
            <person name="Baret P."/>
            <person name="Baronian K."/>
            <person name="Beier S."/>
            <person name="Bleykasten C."/>
            <person name="Bode R."/>
            <person name="Casaregola S."/>
            <person name="Despons L."/>
            <person name="Fairhead C."/>
            <person name="Giersberg M."/>
            <person name="Gierski P."/>
            <person name="Hahnel U."/>
            <person name="Hartmann A."/>
            <person name="Jankowska D."/>
            <person name="Jubin C."/>
            <person name="Jung P."/>
            <person name="Lafontaine I."/>
            <person name="Leh-Louis V."/>
            <person name="Lemaire M."/>
            <person name="Marcet-Houben M."/>
            <person name="Mascher M."/>
            <person name="Morel G."/>
            <person name="Richard G.-F."/>
            <person name="Riechen J."/>
            <person name="Sacerdot C."/>
            <person name="Sarkar A."/>
            <person name="Savel G."/>
            <person name="Schacherer J."/>
            <person name="Sherman D."/>
            <person name="Straub M.-L."/>
            <person name="Stein N."/>
            <person name="Thierry A."/>
            <person name="Trautwein-Schult A."/>
            <person name="Westhof E."/>
            <person name="Worch S."/>
            <person name="Dujon B."/>
            <person name="Souciet J.-L."/>
            <person name="Wincker P."/>
            <person name="Scholz U."/>
            <person name="Neuveglise N."/>
        </authorList>
    </citation>
    <scope>NUCLEOTIDE SEQUENCE</scope>
    <source>
        <strain evidence="2">LS3</strain>
    </source>
</reference>
<feature type="compositionally biased region" description="Basic and acidic residues" evidence="1">
    <location>
        <begin position="14"/>
        <end position="36"/>
    </location>
</feature>
<dbReference type="EMBL" id="HG937694">
    <property type="protein sequence ID" value="CDP38645.1"/>
    <property type="molecule type" value="Genomic_DNA"/>
</dbReference>
<feature type="region of interest" description="Disordered" evidence="1">
    <location>
        <begin position="1"/>
        <end position="57"/>
    </location>
</feature>
<dbReference type="Pfam" id="PF04801">
    <property type="entry name" value="RPC5"/>
    <property type="match status" value="1"/>
</dbReference>
<name>A0A060TC44_BLAAD</name>
<dbReference type="PANTHER" id="PTHR12069:SF0">
    <property type="entry name" value="DNA-DIRECTED RNA POLYMERASE III SUBUNIT RPC5"/>
    <property type="match status" value="1"/>
</dbReference>
<dbReference type="InterPro" id="IPR006886">
    <property type="entry name" value="RNA_pol_III_Rpc5"/>
</dbReference>
<dbReference type="AlphaFoldDB" id="A0A060TC44"/>
<protein>
    <submittedName>
        <fullName evidence="2">ARAD1D39292p</fullName>
    </submittedName>
</protein>
<proteinExistence type="predicted"/>
<gene>
    <name evidence="2" type="ORF">GNLVRS02_ARAD1D39292g</name>
</gene>
<evidence type="ECO:0000256" key="1">
    <source>
        <dbReference type="SAM" id="MobiDB-lite"/>
    </source>
</evidence>